<accession>X1VCN8</accession>
<evidence type="ECO:0000256" key="1">
    <source>
        <dbReference type="SAM" id="MobiDB-lite"/>
    </source>
</evidence>
<feature type="region of interest" description="Disordered" evidence="1">
    <location>
        <begin position="29"/>
        <end position="104"/>
    </location>
</feature>
<dbReference type="EMBL" id="BARW01034191">
    <property type="protein sequence ID" value="GAJ03980.1"/>
    <property type="molecule type" value="Genomic_DNA"/>
</dbReference>
<dbReference type="AlphaFoldDB" id="X1VCN8"/>
<name>X1VCN8_9ZZZZ</name>
<organism evidence="2">
    <name type="scientific">marine sediment metagenome</name>
    <dbReference type="NCBI Taxonomy" id="412755"/>
    <lineage>
        <taxon>unclassified sequences</taxon>
        <taxon>metagenomes</taxon>
        <taxon>ecological metagenomes</taxon>
    </lineage>
</organism>
<evidence type="ECO:0000313" key="2">
    <source>
        <dbReference type="EMBL" id="GAJ03980.1"/>
    </source>
</evidence>
<sequence>MASKLEQLGNQYRKDNIIKNTYQNAEGNEYNAKHKNALSDGDNKGKGTGVFLDTYNGGGVNDELGSPSEPGSGRKGNIVKNQYSADKPYSHPDTEDNNGQFRVK</sequence>
<reference evidence="2" key="1">
    <citation type="journal article" date="2014" name="Front. Microbiol.">
        <title>High frequency of phylogenetically diverse reductive dehalogenase-homologous genes in deep subseafloor sedimentary metagenomes.</title>
        <authorList>
            <person name="Kawai M."/>
            <person name="Futagami T."/>
            <person name="Toyoda A."/>
            <person name="Takaki Y."/>
            <person name="Nishi S."/>
            <person name="Hori S."/>
            <person name="Arai W."/>
            <person name="Tsubouchi T."/>
            <person name="Morono Y."/>
            <person name="Uchiyama I."/>
            <person name="Ito T."/>
            <person name="Fujiyama A."/>
            <person name="Inagaki F."/>
            <person name="Takami H."/>
        </authorList>
    </citation>
    <scope>NUCLEOTIDE SEQUENCE</scope>
    <source>
        <strain evidence="2">Expedition CK06-06</strain>
    </source>
</reference>
<gene>
    <name evidence="2" type="ORF">S12H4_53654</name>
</gene>
<comment type="caution">
    <text evidence="2">The sequence shown here is derived from an EMBL/GenBank/DDBJ whole genome shotgun (WGS) entry which is preliminary data.</text>
</comment>
<proteinExistence type="predicted"/>
<protein>
    <submittedName>
        <fullName evidence="2">Uncharacterized protein</fullName>
    </submittedName>
</protein>